<dbReference type="RefSeq" id="XP_013760628.1">
    <property type="nucleotide sequence ID" value="XM_013905174.1"/>
</dbReference>
<evidence type="ECO:0000256" key="1">
    <source>
        <dbReference type="SAM" id="MobiDB-lite"/>
    </source>
</evidence>
<dbReference type="Pfam" id="PF00169">
    <property type="entry name" value="PH"/>
    <property type="match status" value="3"/>
</dbReference>
<dbReference type="InterPro" id="IPR001849">
    <property type="entry name" value="PH_domain"/>
</dbReference>
<organism evidence="3 4">
    <name type="scientific">Thecamonas trahens ATCC 50062</name>
    <dbReference type="NCBI Taxonomy" id="461836"/>
    <lineage>
        <taxon>Eukaryota</taxon>
        <taxon>Apusozoa</taxon>
        <taxon>Apusomonadida</taxon>
        <taxon>Apusomonadidae</taxon>
        <taxon>Thecamonas</taxon>
    </lineage>
</organism>
<feature type="region of interest" description="Disordered" evidence="1">
    <location>
        <begin position="324"/>
        <end position="354"/>
    </location>
</feature>
<accession>A0A0L0D2F6</accession>
<gene>
    <name evidence="3" type="ORF">AMSG_02787</name>
</gene>
<feature type="domain" description="PH" evidence="2">
    <location>
        <begin position="96"/>
        <end position="195"/>
    </location>
</feature>
<feature type="domain" description="PH" evidence="2">
    <location>
        <begin position="451"/>
        <end position="551"/>
    </location>
</feature>
<feature type="region of interest" description="Disordered" evidence="1">
    <location>
        <begin position="750"/>
        <end position="821"/>
    </location>
</feature>
<feature type="compositionally biased region" description="Low complexity" evidence="1">
    <location>
        <begin position="750"/>
        <end position="771"/>
    </location>
</feature>
<dbReference type="OMA" id="MNTWINA"/>
<feature type="region of interest" description="Disordered" evidence="1">
    <location>
        <begin position="33"/>
        <end position="61"/>
    </location>
</feature>
<dbReference type="FunFam" id="2.30.29.30:FF:000286">
    <property type="entry name" value="PH-protein kinase domain containing protein"/>
    <property type="match status" value="1"/>
</dbReference>
<dbReference type="eggNOG" id="ENOG502SD42">
    <property type="taxonomic scope" value="Eukaryota"/>
</dbReference>
<name>A0A0L0D2F6_THETB</name>
<dbReference type="InterPro" id="IPR051707">
    <property type="entry name" value="PI-Interact_SigTrans_Reg"/>
</dbReference>
<dbReference type="CDD" id="cd00821">
    <property type="entry name" value="PH"/>
    <property type="match status" value="2"/>
</dbReference>
<evidence type="ECO:0000313" key="3">
    <source>
        <dbReference type="EMBL" id="KNC46335.1"/>
    </source>
</evidence>
<dbReference type="OrthoDB" id="185175at2759"/>
<dbReference type="InterPro" id="IPR036028">
    <property type="entry name" value="SH3-like_dom_sf"/>
</dbReference>
<protein>
    <recommendedName>
        <fullName evidence="2">PH domain-containing protein</fullName>
    </recommendedName>
</protein>
<evidence type="ECO:0000259" key="2">
    <source>
        <dbReference type="PROSITE" id="PS50003"/>
    </source>
</evidence>
<dbReference type="PANTHER" id="PTHR14336">
    <property type="entry name" value="TANDEM PH DOMAIN CONTAINING PROTEIN"/>
    <property type="match status" value="1"/>
</dbReference>
<dbReference type="Proteomes" id="UP000054408">
    <property type="component" value="Unassembled WGS sequence"/>
</dbReference>
<feature type="compositionally biased region" description="Acidic residues" evidence="1">
    <location>
        <begin position="801"/>
        <end position="821"/>
    </location>
</feature>
<dbReference type="SUPFAM" id="SSF50729">
    <property type="entry name" value="PH domain-like"/>
    <property type="match status" value="3"/>
</dbReference>
<dbReference type="InterPro" id="IPR011993">
    <property type="entry name" value="PH-like_dom_sf"/>
</dbReference>
<keyword evidence="4" id="KW-1185">Reference proteome</keyword>
<sequence>MVSEAEDPEWLVGSLDGARGRLVRPAPATIANASRISDLGATTRTEPVEPRESPSSRSRAVSTDFDRAAAASVIGARDPGAPARASPARKRSAASRIRRMGYLLKRGARFKSWRRRWFVLQGGVIYYFSSEHAFDSDERALGLIPVAVYAHIEVCAVPDGFGFALVLPGARTYYLAAATRDERTLWIDDLLALGLTVLDHGVGFSRRPTLLSGASAGSGSAAAPEPQHMMSHGVLARTRFAYDGTGVFVSPTELQAARTSDAPHDSASFISGPDTMPCALSFSVGRLITNVEISTDSRYGYGRLDDEVGFFPLAAVTIISSPIEAQDGPAARDERRTSSSAGPAPGAAGDDAEDEPVLEANGERPEIDVCKSYLDEGWVSAEVFRMVSDQVAVALGPGAESSDPAQHESMYEAGLVAWDTAVRTLRAEANPLIDSSRACTLTPDEVAAIDGLARIGVLSKCGGRVKSWRKRFFVMQELTLYYFRSEEAWRDGAEPQGSIPVAEYEQVGLLADNEMVNGFMITRCDSRTYFLAALTPVDRDAWVHAFQIIGLKLVSPGRLHLAEASDLDSDGEAAAPAPSPARSRGSSIWRSDASYKRKNTGRRRSVSLQNRVGWLYKRGGMRKNWKRRYFVLQEGELAYYEAKVLVRPLKVINLREYYEVDFAESESKRARFGFKITGDGLRTFVFAAATEEIRAQWVMAFHQVGLVRAYSVVNSPNPLYAVRARSVSLHEPARKLSDVAEVAAPSAAAAISGVRPGRSATTSSRPSSLASGGSGDLSHADHVHADDGDDASEVSSSSSTDEPDDDLDAGEPDDSDSSSGQ</sequence>
<dbReference type="Gene3D" id="2.30.29.30">
    <property type="entry name" value="Pleckstrin-homology domain (PH domain)/Phosphotyrosine-binding domain (PTB)"/>
    <property type="match status" value="3"/>
</dbReference>
<dbReference type="AlphaFoldDB" id="A0A0L0D2F6"/>
<dbReference type="PROSITE" id="PS50003">
    <property type="entry name" value="PH_DOMAIN"/>
    <property type="match status" value="3"/>
</dbReference>
<evidence type="ECO:0000313" key="4">
    <source>
        <dbReference type="Proteomes" id="UP000054408"/>
    </source>
</evidence>
<dbReference type="GeneID" id="25562439"/>
<feature type="compositionally biased region" description="Low complexity" evidence="1">
    <location>
        <begin position="338"/>
        <end position="349"/>
    </location>
</feature>
<dbReference type="EMBL" id="GL349442">
    <property type="protein sequence ID" value="KNC46335.1"/>
    <property type="molecule type" value="Genomic_DNA"/>
</dbReference>
<reference evidence="3 4" key="1">
    <citation type="submission" date="2010-05" db="EMBL/GenBank/DDBJ databases">
        <title>The Genome Sequence of Thecamonas trahens ATCC 50062.</title>
        <authorList>
            <consortium name="The Broad Institute Genome Sequencing Platform"/>
            <person name="Russ C."/>
            <person name="Cuomo C."/>
            <person name="Shea T."/>
            <person name="Young S.K."/>
            <person name="Zeng Q."/>
            <person name="Koehrsen M."/>
            <person name="Haas B."/>
            <person name="Borodovsky M."/>
            <person name="Guigo R."/>
            <person name="Alvarado L."/>
            <person name="Berlin A."/>
            <person name="Bochicchio J."/>
            <person name="Borenstein D."/>
            <person name="Chapman S."/>
            <person name="Chen Z."/>
            <person name="Freedman E."/>
            <person name="Gellesch M."/>
            <person name="Goldberg J."/>
            <person name="Griggs A."/>
            <person name="Gujja S."/>
            <person name="Heilman E."/>
            <person name="Heiman D."/>
            <person name="Hepburn T."/>
            <person name="Howarth C."/>
            <person name="Jen D."/>
            <person name="Larson L."/>
            <person name="Mehta T."/>
            <person name="Park D."/>
            <person name="Pearson M."/>
            <person name="Roberts A."/>
            <person name="Saif S."/>
            <person name="Shenoy N."/>
            <person name="Sisk P."/>
            <person name="Stolte C."/>
            <person name="Sykes S."/>
            <person name="Thomson T."/>
            <person name="Walk T."/>
            <person name="White J."/>
            <person name="Yandava C."/>
            <person name="Burger G."/>
            <person name="Gray M.W."/>
            <person name="Holland P.W.H."/>
            <person name="King N."/>
            <person name="Lang F.B.F."/>
            <person name="Roger A.J."/>
            <person name="Ruiz-Trillo I."/>
            <person name="Lander E."/>
            <person name="Nusbaum C."/>
        </authorList>
    </citation>
    <scope>NUCLEOTIDE SEQUENCE [LARGE SCALE GENOMIC DNA]</scope>
    <source>
        <strain evidence="3 4">ATCC 50062</strain>
    </source>
</reference>
<proteinExistence type="predicted"/>
<dbReference type="SUPFAM" id="SSF50044">
    <property type="entry name" value="SH3-domain"/>
    <property type="match status" value="1"/>
</dbReference>
<feature type="domain" description="PH" evidence="2">
    <location>
        <begin position="608"/>
        <end position="706"/>
    </location>
</feature>
<dbReference type="SMART" id="SM00233">
    <property type="entry name" value="PH"/>
    <property type="match status" value="3"/>
</dbReference>